<name>A0ABD0XQY2_UMBPY</name>
<evidence type="ECO:0000313" key="2">
    <source>
        <dbReference type="Proteomes" id="UP001557470"/>
    </source>
</evidence>
<dbReference type="Proteomes" id="UP001557470">
    <property type="component" value="Unassembled WGS sequence"/>
</dbReference>
<dbReference type="AlphaFoldDB" id="A0ABD0XQY2"/>
<keyword evidence="2" id="KW-1185">Reference proteome</keyword>
<accession>A0ABD0XQY2</accession>
<comment type="caution">
    <text evidence="1">The sequence shown here is derived from an EMBL/GenBank/DDBJ whole genome shotgun (WGS) entry which is preliminary data.</text>
</comment>
<organism evidence="1 2">
    <name type="scientific">Umbra pygmaea</name>
    <name type="common">Eastern mudminnow</name>
    <dbReference type="NCBI Taxonomy" id="75934"/>
    <lineage>
        <taxon>Eukaryota</taxon>
        <taxon>Metazoa</taxon>
        <taxon>Chordata</taxon>
        <taxon>Craniata</taxon>
        <taxon>Vertebrata</taxon>
        <taxon>Euteleostomi</taxon>
        <taxon>Actinopterygii</taxon>
        <taxon>Neopterygii</taxon>
        <taxon>Teleostei</taxon>
        <taxon>Protacanthopterygii</taxon>
        <taxon>Esociformes</taxon>
        <taxon>Umbridae</taxon>
        <taxon>Umbra</taxon>
    </lineage>
</organism>
<sequence>MTRRTQILLFAGLRHSNPKVVPLEEDGQIWTADDFNWSFEEIPSDFHFRNLSPSVTRNVPVAECGCSPV</sequence>
<reference evidence="1 2" key="1">
    <citation type="submission" date="2024-06" db="EMBL/GenBank/DDBJ databases">
        <authorList>
            <person name="Pan Q."/>
            <person name="Wen M."/>
            <person name="Jouanno E."/>
            <person name="Zahm M."/>
            <person name="Klopp C."/>
            <person name="Cabau C."/>
            <person name="Louis A."/>
            <person name="Berthelot C."/>
            <person name="Parey E."/>
            <person name="Roest Crollius H."/>
            <person name="Montfort J."/>
            <person name="Robinson-Rechavi M."/>
            <person name="Bouchez O."/>
            <person name="Lampietro C."/>
            <person name="Lopez Roques C."/>
            <person name="Donnadieu C."/>
            <person name="Postlethwait J."/>
            <person name="Bobe J."/>
            <person name="Verreycken H."/>
            <person name="Guiguen Y."/>
        </authorList>
    </citation>
    <scope>NUCLEOTIDE SEQUENCE [LARGE SCALE GENOMIC DNA]</scope>
    <source>
        <strain evidence="1">Up_M1</strain>
        <tissue evidence="1">Testis</tissue>
    </source>
</reference>
<dbReference type="EMBL" id="JAGEUA010000003">
    <property type="protein sequence ID" value="KAL0993801.1"/>
    <property type="molecule type" value="Genomic_DNA"/>
</dbReference>
<proteinExistence type="predicted"/>
<evidence type="ECO:0000313" key="1">
    <source>
        <dbReference type="EMBL" id="KAL0993801.1"/>
    </source>
</evidence>
<gene>
    <name evidence="1" type="ORF">UPYG_G00114130</name>
</gene>
<protein>
    <submittedName>
        <fullName evidence="1">Uncharacterized protein</fullName>
    </submittedName>
</protein>